<evidence type="ECO:0000256" key="4">
    <source>
        <dbReference type="ARBA" id="ARBA00022989"/>
    </source>
</evidence>
<keyword evidence="6" id="KW-0479">Metal-binding</keyword>
<evidence type="ECO:0000256" key="6">
    <source>
        <dbReference type="PIRSR" id="PIRSR604254-1"/>
    </source>
</evidence>
<feature type="transmembrane region" description="Helical" evidence="7">
    <location>
        <begin position="203"/>
        <end position="227"/>
    </location>
</feature>
<feature type="binding site" evidence="6">
    <location>
        <position position="275"/>
    </location>
    <ligand>
        <name>Zn(2+)</name>
        <dbReference type="ChEBI" id="CHEBI:29105"/>
    </ligand>
</feature>
<feature type="transmembrane region" description="Helical" evidence="7">
    <location>
        <begin position="277"/>
        <end position="297"/>
    </location>
</feature>
<dbReference type="GO" id="GO:0016020">
    <property type="term" value="C:membrane"/>
    <property type="evidence" value="ECO:0007669"/>
    <property type="project" value="UniProtKB-SubCell"/>
</dbReference>
<dbReference type="InterPro" id="IPR004254">
    <property type="entry name" value="AdipoR/HlyIII-related"/>
</dbReference>
<evidence type="ECO:0000256" key="1">
    <source>
        <dbReference type="ARBA" id="ARBA00004141"/>
    </source>
</evidence>
<evidence type="ECO:0000313" key="9">
    <source>
        <dbReference type="Proteomes" id="UP000240493"/>
    </source>
</evidence>
<evidence type="ECO:0008006" key="10">
    <source>
        <dbReference type="Google" id="ProtNLM"/>
    </source>
</evidence>
<evidence type="ECO:0000256" key="3">
    <source>
        <dbReference type="ARBA" id="ARBA00022692"/>
    </source>
</evidence>
<dbReference type="PANTHER" id="PTHR20855">
    <property type="entry name" value="ADIPOR/PROGESTIN RECEPTOR-RELATED"/>
    <property type="match status" value="1"/>
</dbReference>
<sequence>MAMVSTLRLPHSPQPTMALTEGGVEEARNVLLSFDQLPKWHQDNEFILHGYRSISGSGWISFRSWLYIHNESVNIYSHLVPTIIFLLSEWYLLQYLKSQYSYITSADVFIFCFFIITVIICLGLSTTYHTLMNHSSNIEQLWLQFDLVGIVILILGVFISGIYMVFWCEPLERKLYWSMIGGLGSFTIFVMLIPYFQGKEFRVFRALVFIGTGLSGFAPLIHGIKMFGWLQMIKQSGMFYYLIEGGFLLLGALFYITKFPEKQFPGRFDIYGSSHQLFHILVVSATAFHLIGIMDAFNYNYINRTCSSH</sequence>
<dbReference type="GO" id="GO:0006882">
    <property type="term" value="P:intracellular zinc ion homeostasis"/>
    <property type="evidence" value="ECO:0007669"/>
    <property type="project" value="TreeGrafter"/>
</dbReference>
<dbReference type="AlphaFoldDB" id="A0A2T3ZG82"/>
<dbReference type="Proteomes" id="UP000240493">
    <property type="component" value="Unassembled WGS sequence"/>
</dbReference>
<dbReference type="PANTHER" id="PTHR20855:SF52">
    <property type="entry name" value="ADIPONECTIN RECEPTOR PROTEIN"/>
    <property type="match status" value="1"/>
</dbReference>
<accession>A0A2T3ZG82</accession>
<comment type="subcellular location">
    <subcellularLocation>
        <location evidence="1">Membrane</location>
        <topology evidence="1">Multi-pass membrane protein</topology>
    </subcellularLocation>
</comment>
<evidence type="ECO:0000313" key="8">
    <source>
        <dbReference type="EMBL" id="PTB43817.1"/>
    </source>
</evidence>
<dbReference type="GO" id="GO:0046872">
    <property type="term" value="F:metal ion binding"/>
    <property type="evidence" value="ECO:0007669"/>
    <property type="project" value="UniProtKB-KW"/>
</dbReference>
<feature type="transmembrane region" description="Helical" evidence="7">
    <location>
        <begin position="148"/>
        <end position="168"/>
    </location>
</feature>
<keyword evidence="4 7" id="KW-1133">Transmembrane helix</keyword>
<feature type="transmembrane region" description="Helical" evidence="7">
    <location>
        <begin position="75"/>
        <end position="96"/>
    </location>
</feature>
<comment type="similarity">
    <text evidence="2">Belongs to the ADIPOR family.</text>
</comment>
<dbReference type="OrthoDB" id="529367at2759"/>
<dbReference type="Pfam" id="PF03006">
    <property type="entry name" value="HlyIII"/>
    <property type="match status" value="1"/>
</dbReference>
<protein>
    <recommendedName>
        <fullName evidence="10">MPR-like GPCR protein</fullName>
    </recommendedName>
</protein>
<feature type="binding site" evidence="6">
    <location>
        <position position="129"/>
    </location>
    <ligand>
        <name>Zn(2+)</name>
        <dbReference type="ChEBI" id="CHEBI:29105"/>
    </ligand>
</feature>
<gene>
    <name evidence="8" type="ORF">M441DRAFT_453309</name>
</gene>
<dbReference type="EMBL" id="KZ679258">
    <property type="protein sequence ID" value="PTB43817.1"/>
    <property type="molecule type" value="Genomic_DNA"/>
</dbReference>
<feature type="transmembrane region" description="Helical" evidence="7">
    <location>
        <begin position="108"/>
        <end position="128"/>
    </location>
</feature>
<keyword evidence="3 7" id="KW-0812">Transmembrane</keyword>
<organism evidence="8 9">
    <name type="scientific">Trichoderma asperellum (strain ATCC 204424 / CBS 433.97 / NBRC 101777)</name>
    <dbReference type="NCBI Taxonomy" id="1042311"/>
    <lineage>
        <taxon>Eukaryota</taxon>
        <taxon>Fungi</taxon>
        <taxon>Dikarya</taxon>
        <taxon>Ascomycota</taxon>
        <taxon>Pezizomycotina</taxon>
        <taxon>Sordariomycetes</taxon>
        <taxon>Hypocreomycetidae</taxon>
        <taxon>Hypocreales</taxon>
        <taxon>Hypocreaceae</taxon>
        <taxon>Trichoderma</taxon>
    </lineage>
</organism>
<keyword evidence="9" id="KW-1185">Reference proteome</keyword>
<feature type="binding site" evidence="6">
    <location>
        <position position="279"/>
    </location>
    <ligand>
        <name>Zn(2+)</name>
        <dbReference type="ChEBI" id="CHEBI:29105"/>
    </ligand>
</feature>
<evidence type="ECO:0000256" key="7">
    <source>
        <dbReference type="SAM" id="Phobius"/>
    </source>
</evidence>
<feature type="transmembrane region" description="Helical" evidence="7">
    <location>
        <begin position="239"/>
        <end position="257"/>
    </location>
</feature>
<dbReference type="STRING" id="1042311.A0A2T3ZG82"/>
<proteinExistence type="inferred from homology"/>
<keyword evidence="6" id="KW-0862">Zinc</keyword>
<dbReference type="GO" id="GO:0038023">
    <property type="term" value="F:signaling receptor activity"/>
    <property type="evidence" value="ECO:0007669"/>
    <property type="project" value="TreeGrafter"/>
</dbReference>
<feature type="transmembrane region" description="Helical" evidence="7">
    <location>
        <begin position="175"/>
        <end position="197"/>
    </location>
</feature>
<keyword evidence="5 7" id="KW-0472">Membrane</keyword>
<evidence type="ECO:0000256" key="2">
    <source>
        <dbReference type="ARBA" id="ARBA00007018"/>
    </source>
</evidence>
<evidence type="ECO:0000256" key="5">
    <source>
        <dbReference type="ARBA" id="ARBA00023136"/>
    </source>
</evidence>
<name>A0A2T3ZG82_TRIA4</name>
<reference evidence="8 9" key="1">
    <citation type="submission" date="2016-07" db="EMBL/GenBank/DDBJ databases">
        <title>Multiple horizontal gene transfer events from other fungi enriched the ability of initially mycotrophic Trichoderma (Ascomycota) to feed on dead plant biomass.</title>
        <authorList>
            <consortium name="DOE Joint Genome Institute"/>
            <person name="Aerts A."/>
            <person name="Atanasova L."/>
            <person name="Chenthamara K."/>
            <person name="Zhang J."/>
            <person name="Grujic M."/>
            <person name="Henrissat B."/>
            <person name="Kuo A."/>
            <person name="Salamov A."/>
            <person name="Lipzen A."/>
            <person name="Labutti K."/>
            <person name="Barry K."/>
            <person name="Miao Y."/>
            <person name="Rahimi M.J."/>
            <person name="Shen Q."/>
            <person name="Grigoriev I.V."/>
            <person name="Kubicek C.P."/>
            <person name="Druzhinina I.S."/>
        </authorList>
    </citation>
    <scope>NUCLEOTIDE SEQUENCE [LARGE SCALE GENOMIC DNA]</scope>
    <source>
        <strain evidence="8 9">CBS 433.97</strain>
    </source>
</reference>